<name>A0AAF5RTL7_WUCBA</name>
<reference evidence="2" key="3">
    <citation type="submission" date="2024-02" db="UniProtKB">
        <authorList>
            <consortium name="WormBaseParasite"/>
        </authorList>
    </citation>
    <scope>IDENTIFICATION</scope>
    <source>
        <strain evidence="2">pt0022</strain>
    </source>
</reference>
<dbReference type="AlphaFoldDB" id="A0AAF5RTL7"/>
<dbReference type="WBParaSite" id="mrna-Wban_01524">
    <property type="protein sequence ID" value="mrna-Wban_01524"/>
    <property type="gene ID" value="Wban_01524"/>
</dbReference>
<reference evidence="1" key="2">
    <citation type="journal article" date="2016" name="Mol. Ecol.">
        <title>Population genomics of the filarial nematode parasite Wuchereria bancrofti from mosquitoes.</title>
        <authorList>
            <person name="Small S.T."/>
            <person name="Reimer L.J."/>
            <person name="Tisch D.J."/>
            <person name="King C.L."/>
            <person name="Christensen B.M."/>
            <person name="Siba P.M."/>
            <person name="Kazura J.W."/>
            <person name="Serre D."/>
            <person name="Zimmerman P.A."/>
        </authorList>
    </citation>
    <scope>NUCLEOTIDE SEQUENCE</scope>
    <source>
        <strain evidence="1">pt0022</strain>
    </source>
</reference>
<organism evidence="1 2">
    <name type="scientific">Wuchereria bancrofti</name>
    <dbReference type="NCBI Taxonomy" id="6293"/>
    <lineage>
        <taxon>Eukaryota</taxon>
        <taxon>Metazoa</taxon>
        <taxon>Ecdysozoa</taxon>
        <taxon>Nematoda</taxon>
        <taxon>Chromadorea</taxon>
        <taxon>Rhabditida</taxon>
        <taxon>Spirurina</taxon>
        <taxon>Spiruromorpha</taxon>
        <taxon>Filarioidea</taxon>
        <taxon>Onchocercidae</taxon>
        <taxon>Wuchereria</taxon>
    </lineage>
</organism>
<evidence type="ECO:0000313" key="2">
    <source>
        <dbReference type="WBParaSite" id="mrna-Wban_01524"/>
    </source>
</evidence>
<protein>
    <submittedName>
        <fullName evidence="2">Uncharacterized protein</fullName>
    </submittedName>
</protein>
<evidence type="ECO:0000313" key="1">
    <source>
        <dbReference type="Proteomes" id="UP000093561"/>
    </source>
</evidence>
<sequence length="111" mass="12768">MKTSDFRNCAVILRRVPQYILVGHATAVVDASSHNYCTGMCLRSMVCLYRVENLIRFSTIYEVEFLTKQLKSILSVYLNKSDDFRIFRDILLITCTIPNHSRVSTDAKIKS</sequence>
<accession>A0AAF5RTL7</accession>
<reference evidence="1" key="1">
    <citation type="submission" date="2015-03" db="EMBL/GenBank/DDBJ databases">
        <title>Wuchereria bancrofti Genome Sequencing Papua New Guinea Strain.</title>
        <authorList>
            <person name="Small S.T."/>
            <person name="Serre D."/>
            <person name="Zimmerman P.A."/>
        </authorList>
    </citation>
    <scope>NUCLEOTIDE SEQUENCE [LARGE SCALE GENOMIC DNA]</scope>
    <source>
        <strain evidence="1">pt0022</strain>
    </source>
</reference>
<dbReference type="Proteomes" id="UP000093561">
    <property type="component" value="Unassembled WGS sequence"/>
</dbReference>
<proteinExistence type="predicted"/>